<dbReference type="EMBL" id="KR029582">
    <property type="protein sequence ID" value="AKH46409.1"/>
    <property type="molecule type" value="Genomic_DNA"/>
</dbReference>
<reference evidence="2" key="2">
    <citation type="submission" date="2015-03" db="EMBL/GenBank/DDBJ databases">
        <authorList>
            <person name="Chow C.-E.T."/>
            <person name="Winget D.M."/>
            <person name="White R.A.III."/>
            <person name="Hallam S.J."/>
            <person name="Suttle C.A."/>
        </authorList>
    </citation>
    <scope>NUCLEOTIDE SEQUENCE</scope>
    <source>
        <strain evidence="2">Anoxic3_7</strain>
    </source>
</reference>
<name>A0A0F7L1J1_9VIRU</name>
<sequence length="60" mass="7082">MIEPYLSVAILDICLILFTLVISIYRLFKDSYFLSRLVFFSLGIIMLITFSLPFISLMYY</sequence>
<evidence type="ECO:0000313" key="2">
    <source>
        <dbReference type="EMBL" id="AKH46409.1"/>
    </source>
</evidence>
<proteinExistence type="predicted"/>
<reference evidence="2" key="1">
    <citation type="journal article" date="2015" name="Front. Microbiol.">
        <title>Combining genomic sequencing methods to explore viral diversity and reveal potential virus-host interactions.</title>
        <authorList>
            <person name="Chow C.E."/>
            <person name="Winget D.M."/>
            <person name="White R.A.III."/>
            <person name="Hallam S.J."/>
            <person name="Suttle C.A."/>
        </authorList>
    </citation>
    <scope>NUCLEOTIDE SEQUENCE</scope>
    <source>
        <strain evidence="2">Anoxic3_7</strain>
    </source>
</reference>
<accession>A0A0F7L1J1</accession>
<keyword evidence="1" id="KW-0812">Transmembrane</keyword>
<organism evidence="2">
    <name type="scientific">uncultured marine virus</name>
    <dbReference type="NCBI Taxonomy" id="186617"/>
    <lineage>
        <taxon>Viruses</taxon>
        <taxon>environmental samples</taxon>
    </lineage>
</organism>
<keyword evidence="1" id="KW-0472">Membrane</keyword>
<evidence type="ECO:0000256" key="1">
    <source>
        <dbReference type="SAM" id="Phobius"/>
    </source>
</evidence>
<keyword evidence="1" id="KW-1133">Transmembrane helix</keyword>
<protein>
    <submittedName>
        <fullName evidence="2">Uncharacterized protein</fullName>
    </submittedName>
</protein>
<feature type="transmembrane region" description="Helical" evidence="1">
    <location>
        <begin position="6"/>
        <end position="25"/>
    </location>
</feature>
<feature type="transmembrane region" description="Helical" evidence="1">
    <location>
        <begin position="37"/>
        <end position="59"/>
    </location>
</feature>